<comment type="caution">
    <text evidence="1">The sequence shown here is derived from an EMBL/GenBank/DDBJ whole genome shotgun (WGS) entry which is preliminary data.</text>
</comment>
<dbReference type="Proteomes" id="UP000321197">
    <property type="component" value="Unassembled WGS sequence"/>
</dbReference>
<dbReference type="AlphaFoldDB" id="A0A511R072"/>
<accession>A0A511R072</accession>
<gene>
    <name evidence="1" type="ORF">MHY01S_11790</name>
</gene>
<evidence type="ECO:0000313" key="1">
    <source>
        <dbReference type="EMBL" id="GEM83013.1"/>
    </source>
</evidence>
<reference evidence="1 2" key="1">
    <citation type="submission" date="2019-07" db="EMBL/GenBank/DDBJ databases">
        <title>Whole genome shotgun sequence of Meiothermus hypogaeus NBRC 106114.</title>
        <authorList>
            <person name="Hosoyama A."/>
            <person name="Uohara A."/>
            <person name="Ohji S."/>
            <person name="Ichikawa N."/>
        </authorList>
    </citation>
    <scope>NUCLEOTIDE SEQUENCE [LARGE SCALE GENOMIC DNA]</scope>
    <source>
        <strain evidence="1 2">NBRC 106114</strain>
    </source>
</reference>
<name>A0A511R072_9DEIN</name>
<evidence type="ECO:0000313" key="2">
    <source>
        <dbReference type="Proteomes" id="UP000321197"/>
    </source>
</evidence>
<sequence length="56" mass="6499">MDGARAAWPDTAVLARREFEGDELWGQAKRVARVRLEDQAAEQQELEYLQKILTRL</sequence>
<proteinExistence type="predicted"/>
<dbReference type="EMBL" id="BJXL01000028">
    <property type="protein sequence ID" value="GEM83013.1"/>
    <property type="molecule type" value="Genomic_DNA"/>
</dbReference>
<organism evidence="1 2">
    <name type="scientific">Meiothermus hypogaeus NBRC 106114</name>
    <dbReference type="NCBI Taxonomy" id="1227553"/>
    <lineage>
        <taxon>Bacteria</taxon>
        <taxon>Thermotogati</taxon>
        <taxon>Deinococcota</taxon>
        <taxon>Deinococci</taxon>
        <taxon>Thermales</taxon>
        <taxon>Thermaceae</taxon>
        <taxon>Meiothermus</taxon>
    </lineage>
</organism>
<protein>
    <submittedName>
        <fullName evidence="1">Uncharacterized protein</fullName>
    </submittedName>
</protein>